<dbReference type="OrthoDB" id="5291101at2"/>
<dbReference type="SUPFAM" id="SSF53448">
    <property type="entry name" value="Nucleotide-diphospho-sugar transferases"/>
    <property type="match status" value="1"/>
</dbReference>
<reference evidence="2 3" key="1">
    <citation type="journal article" date="2011" name="J. Bacteriol.">
        <title>Complete genome sequence of the polycyclic aromatic hydrocarbon-degrading bacterium Alteromonas sp. strain SN2.</title>
        <authorList>
            <person name="Jin H.M."/>
            <person name="Jeong H."/>
            <person name="Moon E.J."/>
            <person name="Math R.K."/>
            <person name="Lee K."/>
            <person name="Kim H.J."/>
            <person name="Jeon C.O."/>
            <person name="Oh T.K."/>
            <person name="Kim J.F."/>
        </authorList>
    </citation>
    <scope>NUCLEOTIDE SEQUENCE [LARGE SCALE GENOMIC DNA]</scope>
    <source>
        <strain evidence="3">JCM 17741 / KACC 18427 / KCTC 11700BP / SN2</strain>
    </source>
</reference>
<feature type="domain" description="Glycosyltransferase 2-like" evidence="1">
    <location>
        <begin position="12"/>
        <end position="145"/>
    </location>
</feature>
<dbReference type="PANTHER" id="PTHR43179">
    <property type="entry name" value="RHAMNOSYLTRANSFERASE WBBL"/>
    <property type="match status" value="1"/>
</dbReference>
<keyword evidence="3" id="KW-1185">Reference proteome</keyword>
<dbReference type="InterPro" id="IPR001173">
    <property type="entry name" value="Glyco_trans_2-like"/>
</dbReference>
<dbReference type="HOGENOM" id="CLU_023845_4_1_6"/>
<evidence type="ECO:0000259" key="1">
    <source>
        <dbReference type="Pfam" id="PF00535"/>
    </source>
</evidence>
<gene>
    <name evidence="2" type="ordered locus">ambt_11255</name>
</gene>
<accession>F5ZD10</accession>
<dbReference type="Gene3D" id="3.90.550.10">
    <property type="entry name" value="Spore Coat Polysaccharide Biosynthesis Protein SpsA, Chain A"/>
    <property type="match status" value="1"/>
</dbReference>
<sequence length="340" mass="38418">MLKDDCKYIAAIIINYGTADLTVKAVESVLLMKSNNIRIKVFVVDNCSPKDDVNILNRAHSSYGWGEEVEVLPEKINSGFGSGNNVVLERLKVSTEKPEFVFFLNPDAYLQNDVVSILASRLQTDPNSAAAGALVLREGTNQPVVSSFRFPTFISESVSALGVGPIHRLFKHKTVAIQPSEKAYCTDWVTGAAFMVKFSVLEDVGFFDPSFFLYYEETELMHRIRAKGYNVWFHPKAKVIHAAGAATGMKDGKHEENRKPIYIYDSWRIYFVKTHGIWTARFIAVSNYVLSLFNLLLTKVTSKKPSLPTNYTNDFWHYSLKPLFTRDPTARHFPAVKENK</sequence>
<keyword evidence="2" id="KW-0808">Transferase</keyword>
<evidence type="ECO:0000313" key="3">
    <source>
        <dbReference type="Proteomes" id="UP000000683"/>
    </source>
</evidence>
<name>F5ZD10_ALTNA</name>
<dbReference type="GO" id="GO:0016740">
    <property type="term" value="F:transferase activity"/>
    <property type="evidence" value="ECO:0007669"/>
    <property type="project" value="UniProtKB-KW"/>
</dbReference>
<dbReference type="KEGG" id="alt:ambt_11255"/>
<evidence type="ECO:0000313" key="2">
    <source>
        <dbReference type="EMBL" id="AEF03772.1"/>
    </source>
</evidence>
<dbReference type="AlphaFoldDB" id="F5ZD10"/>
<dbReference type="Proteomes" id="UP000000683">
    <property type="component" value="Chromosome"/>
</dbReference>
<protein>
    <submittedName>
        <fullName evidence="2">Family 2 glycosyl transferase</fullName>
    </submittedName>
</protein>
<dbReference type="RefSeq" id="WP_013784704.1">
    <property type="nucleotide sequence ID" value="NC_015554.1"/>
</dbReference>
<proteinExistence type="predicted"/>
<organism evidence="2 3">
    <name type="scientific">Alteromonas naphthalenivorans</name>
    <dbReference type="NCBI Taxonomy" id="715451"/>
    <lineage>
        <taxon>Bacteria</taxon>
        <taxon>Pseudomonadati</taxon>
        <taxon>Pseudomonadota</taxon>
        <taxon>Gammaproteobacteria</taxon>
        <taxon>Alteromonadales</taxon>
        <taxon>Alteromonadaceae</taxon>
        <taxon>Alteromonas/Salinimonas group</taxon>
        <taxon>Alteromonas</taxon>
    </lineage>
</organism>
<dbReference type="Pfam" id="PF00535">
    <property type="entry name" value="Glycos_transf_2"/>
    <property type="match status" value="1"/>
</dbReference>
<dbReference type="PANTHER" id="PTHR43179:SF7">
    <property type="entry name" value="RHAMNOSYLTRANSFERASE WBBL"/>
    <property type="match status" value="1"/>
</dbReference>
<dbReference type="eggNOG" id="COG1216">
    <property type="taxonomic scope" value="Bacteria"/>
</dbReference>
<dbReference type="EMBL" id="CP002339">
    <property type="protein sequence ID" value="AEF03772.1"/>
    <property type="molecule type" value="Genomic_DNA"/>
</dbReference>
<dbReference type="InterPro" id="IPR029044">
    <property type="entry name" value="Nucleotide-diphossugar_trans"/>
</dbReference>